<dbReference type="EMBL" id="CP042239">
    <property type="protein sequence ID" value="QDX26983.1"/>
    <property type="molecule type" value="Genomic_DNA"/>
</dbReference>
<dbReference type="Gene3D" id="1.25.40.10">
    <property type="entry name" value="Tetratricopeptide repeat domain"/>
    <property type="match status" value="1"/>
</dbReference>
<gene>
    <name evidence="1" type="ORF">FPZ54_13875</name>
</gene>
<name>A0A518RHQ9_9SPHN</name>
<dbReference type="SUPFAM" id="SSF48452">
    <property type="entry name" value="TPR-like"/>
    <property type="match status" value="1"/>
</dbReference>
<protein>
    <submittedName>
        <fullName evidence="1">Tetratricopeptide repeat protein</fullName>
    </submittedName>
</protein>
<proteinExistence type="predicted"/>
<dbReference type="OrthoDB" id="9800698at2"/>
<accession>A0A518RHQ9</accession>
<dbReference type="KEGG" id="ssua:FPZ54_13875"/>
<sequence length="277" mass="31517">MEWLERAYARDPANVATLLAIVNVYQKLGRRELAYEFVANALKQGRPTAALMRIASMYQDDGRAEEAATHLREVLEKQQNHPNVLASLLISRTADDDKAIITAASAVIKDDAQLKAPRAAVAYALASAFDRSGRYDEVFAQAETANRLVRVDHPHDLEPQRQRYQRVMHDLMALRASGMVRENGATSPRSSSSECRDPVRRCWTSSWAAIQTARIWGNYRWYPPQLRRLGSDDRNSSFRRGLCWTKWRNAFRRCCGFDASARAISSTRCRKIIVICR</sequence>
<organism evidence="1 2">
    <name type="scientific">Sphingomonas suaedae</name>
    <dbReference type="NCBI Taxonomy" id="2599297"/>
    <lineage>
        <taxon>Bacteria</taxon>
        <taxon>Pseudomonadati</taxon>
        <taxon>Pseudomonadota</taxon>
        <taxon>Alphaproteobacteria</taxon>
        <taxon>Sphingomonadales</taxon>
        <taxon>Sphingomonadaceae</taxon>
        <taxon>Sphingomonas</taxon>
    </lineage>
</organism>
<evidence type="ECO:0000313" key="2">
    <source>
        <dbReference type="Proteomes" id="UP000318055"/>
    </source>
</evidence>
<keyword evidence="2" id="KW-1185">Reference proteome</keyword>
<evidence type="ECO:0000313" key="1">
    <source>
        <dbReference type="EMBL" id="QDX26983.1"/>
    </source>
</evidence>
<dbReference type="Proteomes" id="UP000318055">
    <property type="component" value="Chromosome"/>
</dbReference>
<dbReference type="InterPro" id="IPR011990">
    <property type="entry name" value="TPR-like_helical_dom_sf"/>
</dbReference>
<dbReference type="AlphaFoldDB" id="A0A518RHQ9"/>
<reference evidence="1 2" key="1">
    <citation type="submission" date="2019-07" db="EMBL/GenBank/DDBJ databases">
        <title>Sphingomonas alkalisoli sp. nov., isolated from rhizosphere soil of Suaedae salsa.</title>
        <authorList>
            <person name="Zhang H."/>
            <person name="Xu L."/>
            <person name="Zhang J.-X."/>
            <person name="Sun J.-Q."/>
        </authorList>
    </citation>
    <scope>NUCLEOTIDE SEQUENCE [LARGE SCALE GENOMIC DNA]</scope>
    <source>
        <strain evidence="1 2">XS-10</strain>
    </source>
</reference>